<accession>A0A4Y7RFT3</accession>
<comment type="catalytic activity">
    <reaction evidence="9">
        <text>5,6-dihydrouracil + NAD(+) = uracil + NADH + H(+)</text>
        <dbReference type="Rhea" id="RHEA:20189"/>
        <dbReference type="ChEBI" id="CHEBI:15378"/>
        <dbReference type="ChEBI" id="CHEBI:15901"/>
        <dbReference type="ChEBI" id="CHEBI:17568"/>
        <dbReference type="ChEBI" id="CHEBI:57540"/>
        <dbReference type="ChEBI" id="CHEBI:57945"/>
        <dbReference type="EC" id="1.3.1.1"/>
    </reaction>
</comment>
<dbReference type="GO" id="GO:0005737">
    <property type="term" value="C:cytoplasm"/>
    <property type="evidence" value="ECO:0007669"/>
    <property type="project" value="InterPro"/>
</dbReference>
<evidence type="ECO:0000256" key="2">
    <source>
        <dbReference type="ARBA" id="ARBA00022723"/>
    </source>
</evidence>
<dbReference type="InterPro" id="IPR005720">
    <property type="entry name" value="Dihydroorotate_DH_cat"/>
</dbReference>
<dbReference type="GO" id="GO:0006212">
    <property type="term" value="P:uracil catabolic process"/>
    <property type="evidence" value="ECO:0007669"/>
    <property type="project" value="TreeGrafter"/>
</dbReference>
<evidence type="ECO:0000256" key="10">
    <source>
        <dbReference type="ARBA" id="ARBA00049578"/>
    </source>
</evidence>
<keyword evidence="5" id="KW-0411">Iron-sulfur</keyword>
<proteinExistence type="inferred from homology"/>
<dbReference type="InterPro" id="IPR017896">
    <property type="entry name" value="4Fe4S_Fe-S-bd"/>
</dbReference>
<keyword evidence="4" id="KW-0408">Iron</keyword>
<evidence type="ECO:0000256" key="7">
    <source>
        <dbReference type="ARBA" id="ARBA00032722"/>
    </source>
</evidence>
<dbReference type="SUPFAM" id="SSF54862">
    <property type="entry name" value="4Fe-4S ferredoxins"/>
    <property type="match status" value="1"/>
</dbReference>
<gene>
    <name evidence="14" type="primary">preA_1</name>
    <name evidence="14" type="ORF">Psch_01188</name>
</gene>
<comment type="caution">
    <text evidence="14">The sequence shown here is derived from an EMBL/GenBank/DDBJ whole genome shotgun (WGS) entry which is preliminary data.</text>
</comment>
<comment type="function">
    <text evidence="10">Involved in pyrimidine base degradation. Catalyzes physiologically the reduction of uracil to 5,6-dihydrouracil (DHU) by using NADH as a specific cosubstrate. It also catalyzes the reverse reaction and the reduction of thymine to 5,6-dihydrothymine (DHT).</text>
</comment>
<keyword evidence="15" id="KW-1185">Reference proteome</keyword>
<dbReference type="EC" id="1.3.1.1" evidence="12"/>
<dbReference type="PANTHER" id="PTHR43073:SF2">
    <property type="entry name" value="DIHYDROPYRIMIDINE DEHYDROGENASE [NADP(+)]"/>
    <property type="match status" value="1"/>
</dbReference>
<dbReference type="Gene3D" id="3.20.20.70">
    <property type="entry name" value="Aldolase class I"/>
    <property type="match status" value="1"/>
</dbReference>
<reference evidence="14 15" key="1">
    <citation type="journal article" date="2018" name="Environ. Microbiol.">
        <title>Novel energy conservation strategies and behaviour of Pelotomaculum schinkii driving syntrophic propionate catabolism.</title>
        <authorList>
            <person name="Hidalgo-Ahumada C.A.P."/>
            <person name="Nobu M.K."/>
            <person name="Narihiro T."/>
            <person name="Tamaki H."/>
            <person name="Liu W.T."/>
            <person name="Kamagata Y."/>
            <person name="Stams A.J.M."/>
            <person name="Imachi H."/>
            <person name="Sousa D.Z."/>
        </authorList>
    </citation>
    <scope>NUCLEOTIDE SEQUENCE [LARGE SCALE GENOMIC DNA]</scope>
    <source>
        <strain evidence="14 15">HH</strain>
    </source>
</reference>
<dbReference type="Proteomes" id="UP000298324">
    <property type="component" value="Unassembled WGS sequence"/>
</dbReference>
<evidence type="ECO:0000256" key="3">
    <source>
        <dbReference type="ARBA" id="ARBA00023002"/>
    </source>
</evidence>
<evidence type="ECO:0000256" key="8">
    <source>
        <dbReference type="ARBA" id="ARBA00047685"/>
    </source>
</evidence>
<dbReference type="SUPFAM" id="SSF51395">
    <property type="entry name" value="FMN-linked oxidoreductases"/>
    <property type="match status" value="1"/>
</dbReference>
<evidence type="ECO:0000256" key="11">
    <source>
        <dbReference type="ARBA" id="ARBA00049714"/>
    </source>
</evidence>
<evidence type="ECO:0000313" key="15">
    <source>
        <dbReference type="Proteomes" id="UP000298324"/>
    </source>
</evidence>
<dbReference type="GO" id="GO:0051536">
    <property type="term" value="F:iron-sulfur cluster binding"/>
    <property type="evidence" value="ECO:0007669"/>
    <property type="project" value="UniProtKB-KW"/>
</dbReference>
<dbReference type="PROSITE" id="PS51379">
    <property type="entry name" value="4FE4S_FER_2"/>
    <property type="match status" value="2"/>
</dbReference>
<evidence type="ECO:0000256" key="1">
    <source>
        <dbReference type="ARBA" id="ARBA00010804"/>
    </source>
</evidence>
<dbReference type="EMBL" id="QFGA01000001">
    <property type="protein sequence ID" value="TEB07633.1"/>
    <property type="molecule type" value="Genomic_DNA"/>
</dbReference>
<dbReference type="PANTHER" id="PTHR43073">
    <property type="entry name" value="DIHYDROPYRIMIDINE DEHYDROGENASE [NADP(+)]"/>
    <property type="match status" value="1"/>
</dbReference>
<dbReference type="InterPro" id="IPR017900">
    <property type="entry name" value="4Fe4S_Fe_S_CS"/>
</dbReference>
<dbReference type="GO" id="GO:0050661">
    <property type="term" value="F:NADP binding"/>
    <property type="evidence" value="ECO:0007669"/>
    <property type="project" value="TreeGrafter"/>
</dbReference>
<evidence type="ECO:0000259" key="13">
    <source>
        <dbReference type="PROSITE" id="PS51379"/>
    </source>
</evidence>
<feature type="domain" description="4Fe-4S ferredoxin-type" evidence="13">
    <location>
        <begin position="377"/>
        <end position="405"/>
    </location>
</feature>
<dbReference type="GO" id="GO:0004159">
    <property type="term" value="F:dihydropyrimidine dehydrogenase (NAD+) activity"/>
    <property type="evidence" value="ECO:0007669"/>
    <property type="project" value="UniProtKB-EC"/>
</dbReference>
<comment type="similarity">
    <text evidence="1">Belongs to the dihydropyrimidine dehydrogenase family.</text>
</comment>
<dbReference type="GO" id="GO:0006210">
    <property type="term" value="P:thymine catabolic process"/>
    <property type="evidence" value="ECO:0007669"/>
    <property type="project" value="TreeGrafter"/>
</dbReference>
<dbReference type="PROSITE" id="PS00198">
    <property type="entry name" value="4FE4S_FER_1"/>
    <property type="match status" value="1"/>
</dbReference>
<evidence type="ECO:0000256" key="4">
    <source>
        <dbReference type="ARBA" id="ARBA00023004"/>
    </source>
</evidence>
<dbReference type="AlphaFoldDB" id="A0A4Y7RFT3"/>
<dbReference type="InterPro" id="IPR013785">
    <property type="entry name" value="Aldolase_TIM"/>
</dbReference>
<dbReference type="Gene3D" id="3.30.70.20">
    <property type="match status" value="1"/>
</dbReference>
<evidence type="ECO:0000256" key="12">
    <source>
        <dbReference type="ARBA" id="ARBA00049728"/>
    </source>
</evidence>
<comment type="catalytic activity">
    <reaction evidence="8">
        <text>5,6-dihydrothymine + NAD(+) = thymine + NADH + H(+)</text>
        <dbReference type="Rhea" id="RHEA:28791"/>
        <dbReference type="ChEBI" id="CHEBI:15378"/>
        <dbReference type="ChEBI" id="CHEBI:17821"/>
        <dbReference type="ChEBI" id="CHEBI:27468"/>
        <dbReference type="ChEBI" id="CHEBI:57540"/>
        <dbReference type="ChEBI" id="CHEBI:57945"/>
        <dbReference type="EC" id="1.3.1.1"/>
    </reaction>
</comment>
<evidence type="ECO:0000256" key="6">
    <source>
        <dbReference type="ARBA" id="ARBA00030119"/>
    </source>
</evidence>
<keyword evidence="2" id="KW-0479">Metal-binding</keyword>
<keyword evidence="3 14" id="KW-0560">Oxidoreductase</keyword>
<dbReference type="GO" id="GO:0002058">
    <property type="term" value="F:uracil binding"/>
    <property type="evidence" value="ECO:0007669"/>
    <property type="project" value="TreeGrafter"/>
</dbReference>
<evidence type="ECO:0000313" key="14">
    <source>
        <dbReference type="EMBL" id="TEB07633.1"/>
    </source>
</evidence>
<feature type="domain" description="4Fe-4S ferredoxin-type" evidence="13">
    <location>
        <begin position="347"/>
        <end position="376"/>
    </location>
</feature>
<comment type="subunit">
    <text evidence="11">Heterotetramer of 2 PreA and 2 PreT subunits.</text>
</comment>
<dbReference type="RefSeq" id="WP_190239478.1">
    <property type="nucleotide sequence ID" value="NZ_QFGA01000001.1"/>
</dbReference>
<evidence type="ECO:0000256" key="5">
    <source>
        <dbReference type="ARBA" id="ARBA00023014"/>
    </source>
</evidence>
<evidence type="ECO:0000256" key="9">
    <source>
        <dbReference type="ARBA" id="ARBA00048792"/>
    </source>
</evidence>
<dbReference type="Pfam" id="PF01180">
    <property type="entry name" value="DHO_dh"/>
    <property type="match status" value="1"/>
</dbReference>
<organism evidence="14 15">
    <name type="scientific">Pelotomaculum schinkii</name>
    <dbReference type="NCBI Taxonomy" id="78350"/>
    <lineage>
        <taxon>Bacteria</taxon>
        <taxon>Bacillati</taxon>
        <taxon>Bacillota</taxon>
        <taxon>Clostridia</taxon>
        <taxon>Eubacteriales</taxon>
        <taxon>Desulfotomaculaceae</taxon>
        <taxon>Pelotomaculum</taxon>
    </lineage>
</organism>
<dbReference type="GO" id="GO:0046872">
    <property type="term" value="F:metal ion binding"/>
    <property type="evidence" value="ECO:0007669"/>
    <property type="project" value="UniProtKB-KW"/>
</dbReference>
<sequence>MANLRTNFLGVEIKNPVGVTSCDFGGSAYLAKRVIDQGIGWLVGKTVHKIDGPHRWPRPYFYSLKHFGPELRDSWVCSQMFHNMPYEKYMETEGPATLKVCNDNDVLFIASVSGIGLDLESWTSLCKDQEAMGAKVIELDTGGPHATFGAVEAHKDVGAPLALDPDTAYTVTKACVDAVKVPIVFKMTPQCVNTAALALAVERAGAAGISANNAFYGTWIDHETGTFYGGPYSSGGLMGRAWQLFSLAKVLEITATTKIPVIGIGGIFTYDDCVRYMMGGCSVAGLCSAVYSRGVGVLKDCIEGMSAFMDRKGYKSVEEFTRLCVDDFSYIRDWPKEEAPMQYPSPVVPKFDLDKCKRCGTCEKLCAYGAVHVDKENGPVYNEHCMGCAWCQGHCPQNAVTMVLKDTGDLVWNGRGLPEQWCK</sequence>
<protein>
    <recommendedName>
        <fullName evidence="12">dihydrouracil dehydrogenase (NAD(+))</fullName>
        <ecNumber evidence="12">1.3.1.1</ecNumber>
    </recommendedName>
    <alternativeName>
        <fullName evidence="7">Dihydrothymine dehydrogenase</fullName>
    </alternativeName>
    <alternativeName>
        <fullName evidence="6">Dihydrouracil dehydrogenase</fullName>
    </alternativeName>
</protein>
<name>A0A4Y7RFT3_9FIRM</name>